<protein>
    <submittedName>
        <fullName evidence="1">IS5/IS1182 family transposase</fullName>
    </submittedName>
</protein>
<evidence type="ECO:0000313" key="1">
    <source>
        <dbReference type="EMBL" id="MBP0110860.1"/>
    </source>
</evidence>
<keyword evidence="2" id="KW-1185">Reference proteome</keyword>
<gene>
    <name evidence="1" type="ORF">JWS04_07085</name>
</gene>
<organism evidence="1 2">
    <name type="scientific">Bradyrhizobium vignae</name>
    <dbReference type="NCBI Taxonomy" id="1549949"/>
    <lineage>
        <taxon>Bacteria</taxon>
        <taxon>Pseudomonadati</taxon>
        <taxon>Pseudomonadota</taxon>
        <taxon>Alphaproteobacteria</taxon>
        <taxon>Hyphomicrobiales</taxon>
        <taxon>Nitrobacteraceae</taxon>
        <taxon>Bradyrhizobium</taxon>
    </lineage>
</organism>
<dbReference type="Proteomes" id="UP000669317">
    <property type="component" value="Unassembled WGS sequence"/>
</dbReference>
<name>A0ABS3ZRT6_9BRAD</name>
<sequence length="44" mass="4861">MRGSDERSGSLFSYVDLEARVRPDHPLRTIREIVNAALGSLCTA</sequence>
<comment type="caution">
    <text evidence="1">The sequence shown here is derived from an EMBL/GenBank/DDBJ whole genome shotgun (WGS) entry which is preliminary data.</text>
</comment>
<reference evidence="1 2" key="1">
    <citation type="submission" date="2021-03" db="EMBL/GenBank/DDBJ databases">
        <title>Genome Sequence of Bradyrhizobium vignae strain ISRA400.</title>
        <authorList>
            <person name="Tisa L.S."/>
            <person name="Svistoonoff S."/>
            <person name="Hocher V."/>
            <person name="Fall S."/>
            <person name="Zaiya A."/>
            <person name="Naing D."/>
            <person name="Niang N."/>
            <person name="Diouf A."/>
            <person name="Dasylva M.C."/>
            <person name="Toure O."/>
            <person name="Gueye M."/>
            <person name="Gully D."/>
            <person name="Tisseyre P."/>
            <person name="Simpson S."/>
            <person name="Morris K."/>
            <person name="Thomas W.K."/>
        </authorList>
    </citation>
    <scope>NUCLEOTIDE SEQUENCE [LARGE SCALE GENOMIC DNA]</scope>
    <source>
        <strain evidence="1 2">ISRA400</strain>
    </source>
</reference>
<dbReference type="EMBL" id="JAGIKT010000011">
    <property type="protein sequence ID" value="MBP0110860.1"/>
    <property type="molecule type" value="Genomic_DNA"/>
</dbReference>
<proteinExistence type="predicted"/>
<accession>A0ABS3ZRT6</accession>
<evidence type="ECO:0000313" key="2">
    <source>
        <dbReference type="Proteomes" id="UP000669317"/>
    </source>
</evidence>
<feature type="non-terminal residue" evidence="1">
    <location>
        <position position="44"/>
    </location>
</feature>